<dbReference type="EMBL" id="MH908922">
    <property type="protein sequence ID" value="AYM54398.1"/>
    <property type="molecule type" value="Genomic_DNA"/>
</dbReference>
<dbReference type="GO" id="GO:0016020">
    <property type="term" value="C:membrane"/>
    <property type="evidence" value="ECO:0007669"/>
    <property type="project" value="UniProtKB-SubCell"/>
</dbReference>
<dbReference type="InterPro" id="IPR052527">
    <property type="entry name" value="Metal_cation-efflux_comp"/>
</dbReference>
<evidence type="ECO:0000256" key="2">
    <source>
        <dbReference type="ARBA" id="ARBA00022692"/>
    </source>
</evidence>
<name>A0A3S7V054_9BACT</name>
<dbReference type="InterPro" id="IPR007269">
    <property type="entry name" value="ICMT_MeTrfase"/>
</dbReference>
<dbReference type="Gene3D" id="1.20.120.1630">
    <property type="match status" value="1"/>
</dbReference>
<comment type="subcellular location">
    <subcellularLocation>
        <location evidence="1">Membrane</location>
        <topology evidence="1">Multi-pass membrane protein</topology>
    </subcellularLocation>
</comment>
<evidence type="ECO:0000256" key="4">
    <source>
        <dbReference type="ARBA" id="ARBA00023136"/>
    </source>
</evidence>
<dbReference type="PANTHER" id="PTHR43847:SF1">
    <property type="entry name" value="BLL3993 PROTEIN"/>
    <property type="match status" value="1"/>
</dbReference>
<sequence>MVTAAWLALVIAVALQRLFELRLSRRNEAALRARGGVEHAKGQMPVMIAVHTGWLLAAPLEVLLLDRPFAQALGLAALLVFCAGQALRWSAIRALGGRWTVKVITLPGAPPVTGGVFCFLRHPNYLGVILEIAALPLVHGAWLTAIVFSALNGLLLRQRIRAEERALAAASDYDGRFRGRARFWPRLGDEGTL</sequence>
<protein>
    <recommendedName>
        <fullName evidence="7">Isoprenylcysteine carboxyl methyltransferase</fullName>
    </recommendedName>
</protein>
<evidence type="ECO:0000256" key="5">
    <source>
        <dbReference type="SAM" id="Phobius"/>
    </source>
</evidence>
<feature type="transmembrane region" description="Helical" evidence="5">
    <location>
        <begin position="72"/>
        <end position="91"/>
    </location>
</feature>
<keyword evidence="3 5" id="KW-1133">Transmembrane helix</keyword>
<accession>A0A3S7V054</accession>
<feature type="transmembrane region" description="Helical" evidence="5">
    <location>
        <begin position="132"/>
        <end position="155"/>
    </location>
</feature>
<evidence type="ECO:0008006" key="7">
    <source>
        <dbReference type="Google" id="ProtNLM"/>
    </source>
</evidence>
<dbReference type="AlphaFoldDB" id="A0A3S7V054"/>
<evidence type="ECO:0000313" key="6">
    <source>
        <dbReference type="EMBL" id="AYM54398.1"/>
    </source>
</evidence>
<evidence type="ECO:0000256" key="1">
    <source>
        <dbReference type="ARBA" id="ARBA00004141"/>
    </source>
</evidence>
<proteinExistence type="predicted"/>
<feature type="transmembrane region" description="Helical" evidence="5">
    <location>
        <begin position="44"/>
        <end position="65"/>
    </location>
</feature>
<reference evidence="6" key="1">
    <citation type="journal article" date="2018" name="J. Ind. Microbiol. Biotechnol.">
        <title>Genome mining reveals uncommon alkylpyrones as type III PKS products from myxobacteria.</title>
        <authorList>
            <person name="Hug J.J."/>
            <person name="Panter F."/>
            <person name="Krug D."/>
            <person name="Muller R."/>
        </authorList>
    </citation>
    <scope>NUCLEOTIDE SEQUENCE</scope>
    <source>
        <strain evidence="6">MSr9315</strain>
    </source>
</reference>
<keyword evidence="2 5" id="KW-0812">Transmembrane</keyword>
<evidence type="ECO:0000256" key="3">
    <source>
        <dbReference type="ARBA" id="ARBA00022989"/>
    </source>
</evidence>
<dbReference type="Pfam" id="PF04140">
    <property type="entry name" value="ICMT"/>
    <property type="match status" value="1"/>
</dbReference>
<keyword evidence="4 5" id="KW-0472">Membrane</keyword>
<dbReference type="GO" id="GO:0004671">
    <property type="term" value="F:protein C-terminal S-isoprenylcysteine carboxyl O-methyltransferase activity"/>
    <property type="evidence" value="ECO:0007669"/>
    <property type="project" value="InterPro"/>
</dbReference>
<organism evidence="6">
    <name type="scientific">Phaselicystis flava</name>
    <dbReference type="NCBI Taxonomy" id="525924"/>
    <lineage>
        <taxon>Bacteria</taxon>
        <taxon>Pseudomonadati</taxon>
        <taxon>Myxococcota</taxon>
        <taxon>Polyangia</taxon>
        <taxon>Polyangiales</taxon>
        <taxon>Phaselicystidaceae</taxon>
        <taxon>Phaselicystis</taxon>
    </lineage>
</organism>
<dbReference type="PANTHER" id="PTHR43847">
    <property type="entry name" value="BLL3993 PROTEIN"/>
    <property type="match status" value="1"/>
</dbReference>